<sequence length="126" mass="14430">MKLSRRKCLIWVASLPLVPFASQPVQAAFPALSEQHRQARLYRYRKDARRVRHPRYIGGQQCLNCDRFRTLDAWCSLFPEYSVSPSGWCDQWQLKSGTHLHSPSAISPASDSGGYIPLNSIRQNNE</sequence>
<gene>
    <name evidence="11" type="ORF">H4O21_01305</name>
</gene>
<evidence type="ECO:0000313" key="11">
    <source>
        <dbReference type="EMBL" id="MBB1485256.1"/>
    </source>
</evidence>
<keyword evidence="6 8" id="KW-0408">Iron</keyword>
<name>A0A839ILQ8_9GAMM</name>
<feature type="signal peptide" evidence="9">
    <location>
        <begin position="1"/>
        <end position="27"/>
    </location>
</feature>
<evidence type="ECO:0000256" key="7">
    <source>
        <dbReference type="ARBA" id="ARBA00023014"/>
    </source>
</evidence>
<protein>
    <recommendedName>
        <fullName evidence="8">High-potential iron-sulfur protein</fullName>
        <shortName evidence="8">HiPIP</shortName>
    </recommendedName>
</protein>
<dbReference type="InterPro" id="IPR036369">
    <property type="entry name" value="HIPIP_sf"/>
</dbReference>
<dbReference type="InterPro" id="IPR000170">
    <property type="entry name" value="High_potential_FeS_prot"/>
</dbReference>
<evidence type="ECO:0000256" key="6">
    <source>
        <dbReference type="ARBA" id="ARBA00023004"/>
    </source>
</evidence>
<dbReference type="GO" id="GO:0046872">
    <property type="term" value="F:metal ion binding"/>
    <property type="evidence" value="ECO:0007669"/>
    <property type="project" value="UniProtKB-KW"/>
</dbReference>
<accession>A0A839ILQ8</accession>
<keyword evidence="4 8" id="KW-0479">Metal-binding</keyword>
<feature type="domain" description="High potential iron-sulfur proteins family profile" evidence="10">
    <location>
        <begin position="26"/>
        <end position="97"/>
    </location>
</feature>
<comment type="similarity">
    <text evidence="8">Belongs to the high-potential iron-sulfur protein (HiPIP) family.</text>
</comment>
<comment type="subunit">
    <text evidence="8">Homodimer.</text>
</comment>
<keyword evidence="3 8" id="KW-0004">4Fe-4S</keyword>
<dbReference type="Proteomes" id="UP000565262">
    <property type="component" value="Unassembled WGS sequence"/>
</dbReference>
<evidence type="ECO:0000256" key="4">
    <source>
        <dbReference type="ARBA" id="ARBA00022723"/>
    </source>
</evidence>
<keyword evidence="9" id="KW-0732">Signal</keyword>
<dbReference type="Gene3D" id="4.10.490.10">
    <property type="entry name" value="High potential iron-sulphur protein"/>
    <property type="match status" value="1"/>
</dbReference>
<evidence type="ECO:0000256" key="8">
    <source>
        <dbReference type="RuleBase" id="RU000620"/>
    </source>
</evidence>
<reference evidence="11 12" key="1">
    <citation type="submission" date="2020-08" db="EMBL/GenBank/DDBJ databases">
        <title>Oceanospirillum sp. nov. isolated from marine sediment.</title>
        <authorList>
            <person name="Ji X."/>
        </authorList>
    </citation>
    <scope>NUCLEOTIDE SEQUENCE [LARGE SCALE GENOMIC DNA]</scope>
    <source>
        <strain evidence="11 12">D5</strain>
    </source>
</reference>
<dbReference type="GO" id="GO:0009055">
    <property type="term" value="F:electron transfer activity"/>
    <property type="evidence" value="ECO:0007669"/>
    <property type="project" value="InterPro"/>
</dbReference>
<organism evidence="11 12">
    <name type="scientific">Oceanospirillum sediminis</name>
    <dbReference type="NCBI Taxonomy" id="2760088"/>
    <lineage>
        <taxon>Bacteria</taxon>
        <taxon>Pseudomonadati</taxon>
        <taxon>Pseudomonadota</taxon>
        <taxon>Gammaproteobacteria</taxon>
        <taxon>Oceanospirillales</taxon>
        <taxon>Oceanospirillaceae</taxon>
        <taxon>Oceanospirillum</taxon>
    </lineage>
</organism>
<evidence type="ECO:0000313" key="12">
    <source>
        <dbReference type="Proteomes" id="UP000565262"/>
    </source>
</evidence>
<dbReference type="Pfam" id="PF01355">
    <property type="entry name" value="HIPIP"/>
    <property type="match status" value="1"/>
</dbReference>
<dbReference type="AlphaFoldDB" id="A0A839ILQ8"/>
<dbReference type="SUPFAM" id="SSF57652">
    <property type="entry name" value="HIPIP (high potential iron protein)"/>
    <property type="match status" value="1"/>
</dbReference>
<feature type="chain" id="PRO_5032785764" description="High-potential iron-sulfur protein" evidence="9">
    <location>
        <begin position="28"/>
        <end position="126"/>
    </location>
</feature>
<keyword evidence="7 8" id="KW-0411">Iron-sulfur</keyword>
<proteinExistence type="inferred from homology"/>
<dbReference type="GO" id="GO:0019646">
    <property type="term" value="P:aerobic electron transport chain"/>
    <property type="evidence" value="ECO:0007669"/>
    <property type="project" value="InterPro"/>
</dbReference>
<keyword evidence="12" id="KW-1185">Reference proteome</keyword>
<evidence type="ECO:0000259" key="10">
    <source>
        <dbReference type="PROSITE" id="PS51373"/>
    </source>
</evidence>
<evidence type="ECO:0000256" key="1">
    <source>
        <dbReference type="ARBA" id="ARBA00002137"/>
    </source>
</evidence>
<comment type="caution">
    <text evidence="11">The sequence shown here is derived from an EMBL/GenBank/DDBJ whole genome shotgun (WGS) entry which is preliminary data.</text>
</comment>
<comment type="function">
    <text evidence="1 8">Specific class of high-redox-potential 4Fe-4S ferredoxins. Functions in anaerobic electron transport in most purple and in some other photosynthetic bacteria and in at least one genus (Paracoccus) of halophilic, denitrifying bacteria.</text>
</comment>
<dbReference type="PROSITE" id="PS51373">
    <property type="entry name" value="HIPIP"/>
    <property type="match status" value="1"/>
</dbReference>
<evidence type="ECO:0000256" key="3">
    <source>
        <dbReference type="ARBA" id="ARBA00022485"/>
    </source>
</evidence>
<evidence type="ECO:0000256" key="2">
    <source>
        <dbReference type="ARBA" id="ARBA00022448"/>
    </source>
</evidence>
<evidence type="ECO:0000256" key="9">
    <source>
        <dbReference type="SAM" id="SignalP"/>
    </source>
</evidence>
<evidence type="ECO:0000256" key="5">
    <source>
        <dbReference type="ARBA" id="ARBA00022982"/>
    </source>
</evidence>
<dbReference type="EMBL" id="JACJFM010000001">
    <property type="protein sequence ID" value="MBB1485256.1"/>
    <property type="molecule type" value="Genomic_DNA"/>
</dbReference>
<dbReference type="RefSeq" id="WP_182807025.1">
    <property type="nucleotide sequence ID" value="NZ_JACJFM010000001.1"/>
</dbReference>
<keyword evidence="5 8" id="KW-0249">Electron transport</keyword>
<keyword evidence="2 8" id="KW-0813">Transport</keyword>
<dbReference type="GO" id="GO:0051539">
    <property type="term" value="F:4 iron, 4 sulfur cluster binding"/>
    <property type="evidence" value="ECO:0007669"/>
    <property type="project" value="UniProtKB-KW"/>
</dbReference>